<name>A0AAC9IJ45_9BACI</name>
<dbReference type="AlphaFoldDB" id="A0AAC9IJ45"/>
<dbReference type="KEGG" id="bxi:BK049_06660"/>
<dbReference type="EMBL" id="CP017786">
    <property type="protein sequence ID" value="AOZ88408.1"/>
    <property type="molecule type" value="Genomic_DNA"/>
</dbReference>
<dbReference type="Proteomes" id="UP000177709">
    <property type="component" value="Chromosome"/>
</dbReference>
<organism evidence="1 2">
    <name type="scientific">Bacillus xiamenensis</name>
    <dbReference type="NCBI Taxonomy" id="1178537"/>
    <lineage>
        <taxon>Bacteria</taxon>
        <taxon>Bacillati</taxon>
        <taxon>Bacillota</taxon>
        <taxon>Bacilli</taxon>
        <taxon>Bacillales</taxon>
        <taxon>Bacillaceae</taxon>
        <taxon>Bacillus</taxon>
    </lineage>
</organism>
<accession>A0AAC9IJ45</accession>
<evidence type="ECO:0000313" key="2">
    <source>
        <dbReference type="Proteomes" id="UP000177709"/>
    </source>
</evidence>
<sequence>MTALFHTGAVIIVGGAGYVIATEAIKHRSKSKKKYNHYEAAIKGGVYVGKGLSKSQAIARMKSKKDIWSISSSQAEVVAAVANTKGKPFKEVDRYKGKPKKGYYYHWHPYKRTPKAHSFYGGPVK</sequence>
<dbReference type="RefSeq" id="WP_071168149.1">
    <property type="nucleotide sequence ID" value="NZ_CP017786.1"/>
</dbReference>
<proteinExistence type="predicted"/>
<evidence type="ECO:0000313" key="1">
    <source>
        <dbReference type="EMBL" id="AOZ88408.1"/>
    </source>
</evidence>
<reference evidence="1 2" key="1">
    <citation type="submission" date="2016-10" db="EMBL/GenBank/DDBJ databases">
        <title>Whole genome sequence of hyper active fibrinolysis bacterium Bacillus pumilus strain VV3 isolated from fermented rice.</title>
        <authorList>
            <person name="Mariadas V.A."/>
            <person name="Vijayaraghavan P."/>
            <person name="Dhandapani V."/>
        </authorList>
    </citation>
    <scope>NUCLEOTIDE SEQUENCE [LARGE SCALE GENOMIC DNA]</scope>
    <source>
        <strain evidence="1 2">VV3</strain>
    </source>
</reference>
<gene>
    <name evidence="1" type="ORF">BK049_06660</name>
</gene>
<protein>
    <submittedName>
        <fullName evidence="1">Uncharacterized protein</fullName>
    </submittedName>
</protein>